<proteinExistence type="predicted"/>
<name>A0ACB9SB24_9MYRT</name>
<dbReference type="EMBL" id="CM042880">
    <property type="protein sequence ID" value="KAI4388437.1"/>
    <property type="molecule type" value="Genomic_DNA"/>
</dbReference>
<dbReference type="Proteomes" id="UP001057402">
    <property type="component" value="Chromosome 1"/>
</dbReference>
<organism evidence="1 2">
    <name type="scientific">Melastoma candidum</name>
    <dbReference type="NCBI Taxonomy" id="119954"/>
    <lineage>
        <taxon>Eukaryota</taxon>
        <taxon>Viridiplantae</taxon>
        <taxon>Streptophyta</taxon>
        <taxon>Embryophyta</taxon>
        <taxon>Tracheophyta</taxon>
        <taxon>Spermatophyta</taxon>
        <taxon>Magnoliopsida</taxon>
        <taxon>eudicotyledons</taxon>
        <taxon>Gunneridae</taxon>
        <taxon>Pentapetalae</taxon>
        <taxon>rosids</taxon>
        <taxon>malvids</taxon>
        <taxon>Myrtales</taxon>
        <taxon>Melastomataceae</taxon>
        <taxon>Melastomatoideae</taxon>
        <taxon>Melastomateae</taxon>
        <taxon>Melastoma</taxon>
    </lineage>
</organism>
<comment type="caution">
    <text evidence="1">The sequence shown here is derived from an EMBL/GenBank/DDBJ whole genome shotgun (WGS) entry which is preliminary data.</text>
</comment>
<accession>A0ACB9SB24</accession>
<evidence type="ECO:0000313" key="1">
    <source>
        <dbReference type="EMBL" id="KAI4388437.1"/>
    </source>
</evidence>
<protein>
    <submittedName>
        <fullName evidence="1">Uncharacterized protein</fullName>
    </submittedName>
</protein>
<reference evidence="2" key="1">
    <citation type="journal article" date="2023" name="Front. Plant Sci.">
        <title>Chromosomal-level genome assembly of Melastoma candidum provides insights into trichome evolution.</title>
        <authorList>
            <person name="Zhong Y."/>
            <person name="Wu W."/>
            <person name="Sun C."/>
            <person name="Zou P."/>
            <person name="Liu Y."/>
            <person name="Dai S."/>
            <person name="Zhou R."/>
        </authorList>
    </citation>
    <scope>NUCLEOTIDE SEQUENCE [LARGE SCALE GENOMIC DNA]</scope>
</reference>
<keyword evidence="2" id="KW-1185">Reference proteome</keyword>
<gene>
    <name evidence="1" type="ORF">MLD38_000762</name>
</gene>
<evidence type="ECO:0000313" key="2">
    <source>
        <dbReference type="Proteomes" id="UP001057402"/>
    </source>
</evidence>
<sequence>MAPPKAMLAILVSAALFLSICSEVGADGSASAPVSDNIARTFTATKDMARDAVNSAAPKAGEVGQAVKDTAKSAAKAAAPTADKVGQAVKGTAKSAADTVSPVVEKAGDVAKETTRSVGSWFRDRLANLGIIHRGPAQPVKPPVSATAKSPASAPVKFPRTP</sequence>